<evidence type="ECO:0000313" key="10">
    <source>
        <dbReference type="EnsemblPlants" id="AET6Gv20502700.1"/>
    </source>
</evidence>
<dbReference type="Gene3D" id="1.10.1790.20">
    <property type="match status" value="1"/>
</dbReference>
<dbReference type="GO" id="GO:0006351">
    <property type="term" value="P:DNA-templated transcription"/>
    <property type="evidence" value="ECO:0007669"/>
    <property type="project" value="InterPro"/>
</dbReference>
<reference evidence="10" key="5">
    <citation type="journal article" date="2021" name="G3 (Bethesda)">
        <title>Aegilops tauschii genome assembly Aet v5.0 features greater sequence contiguity and improved annotation.</title>
        <authorList>
            <person name="Wang L."/>
            <person name="Zhu T."/>
            <person name="Rodriguez J.C."/>
            <person name="Deal K.R."/>
            <person name="Dubcovsky J."/>
            <person name="McGuire P.E."/>
            <person name="Lux T."/>
            <person name="Spannagl M."/>
            <person name="Mayer K.F.X."/>
            <person name="Baldrich P."/>
            <person name="Meyers B.C."/>
            <person name="Huo N."/>
            <person name="Gu Y.Q."/>
            <person name="Zhou H."/>
            <person name="Devos K.M."/>
            <person name="Bennetzen J.L."/>
            <person name="Unver T."/>
            <person name="Budak H."/>
            <person name="Gulick P.J."/>
            <person name="Galiba G."/>
            <person name="Kalapos B."/>
            <person name="Nelson D.R."/>
            <person name="Li P."/>
            <person name="You F.M."/>
            <person name="Luo M.C."/>
            <person name="Dvorak J."/>
        </authorList>
    </citation>
    <scope>NUCLEOTIDE SEQUENCE [LARGE SCALE GENOMIC DNA]</scope>
    <source>
        <strain evidence="10">cv. AL8/78</strain>
    </source>
</reference>
<keyword evidence="3" id="KW-0934">Plastid</keyword>
<evidence type="ECO:0000256" key="3">
    <source>
        <dbReference type="ARBA" id="ARBA00022640"/>
    </source>
</evidence>
<dbReference type="GO" id="GO:0003677">
    <property type="term" value="F:DNA binding"/>
    <property type="evidence" value="ECO:0007669"/>
    <property type="project" value="InterPro"/>
</dbReference>
<reference evidence="10" key="4">
    <citation type="submission" date="2019-03" db="UniProtKB">
        <authorList>
            <consortium name="EnsemblPlants"/>
        </authorList>
    </citation>
    <scope>IDENTIFICATION</scope>
</reference>
<sequence>LTIAQSRISLVNKIQKVYRSQGVQIHNRHIDIIICQVTSKVRVSEDGMSNVFSPGELIGILQAERAGRALDESIYYRAILFGITRASLNTQSFISEASFQETARVLAKAALRGRIDWLKGLKENVVLGGLYLLPDSKKLCIIPHKTRTFISKKKIYSRQK</sequence>
<keyword evidence="2" id="KW-0240">DNA-directed RNA polymerase</keyword>
<dbReference type="Gene3D" id="1.10.150.390">
    <property type="match status" value="1"/>
</dbReference>
<dbReference type="Gramene" id="AET6Gv20502700.1">
    <property type="protein sequence ID" value="AET6Gv20502700.1"/>
    <property type="gene ID" value="AET6Gv20502700"/>
</dbReference>
<keyword evidence="11" id="KW-1185">Reference proteome</keyword>
<dbReference type="InterPro" id="IPR050254">
    <property type="entry name" value="RNA_pol_beta''_euk"/>
</dbReference>
<name>A0A453NVE4_AEGTS</name>
<dbReference type="STRING" id="200361.A0A453NVE4"/>
<evidence type="ECO:0000256" key="2">
    <source>
        <dbReference type="ARBA" id="ARBA00022478"/>
    </source>
</evidence>
<evidence type="ECO:0000256" key="8">
    <source>
        <dbReference type="ARBA" id="ARBA00023163"/>
    </source>
</evidence>
<keyword evidence="7" id="KW-0862">Zinc</keyword>
<keyword evidence="5" id="KW-0548">Nucleotidyltransferase</keyword>
<protein>
    <recommendedName>
        <fullName evidence="1">DNA-directed RNA polymerase</fullName>
        <ecNumber evidence="1">2.7.7.6</ecNumber>
    </recommendedName>
</protein>
<dbReference type="PANTHER" id="PTHR34995:SF1">
    <property type="entry name" value="DNA-DIRECTED RNA POLYMERASE SUBUNIT BETA"/>
    <property type="match status" value="1"/>
</dbReference>
<dbReference type="Proteomes" id="UP000015105">
    <property type="component" value="Chromosome 6D"/>
</dbReference>
<evidence type="ECO:0000259" key="9">
    <source>
        <dbReference type="Pfam" id="PF04998"/>
    </source>
</evidence>
<dbReference type="GO" id="GO:0003899">
    <property type="term" value="F:DNA-directed RNA polymerase activity"/>
    <property type="evidence" value="ECO:0007669"/>
    <property type="project" value="UniProtKB-EC"/>
</dbReference>
<feature type="domain" description="RNA polymerase Rpb1" evidence="9">
    <location>
        <begin position="3"/>
        <end position="89"/>
    </location>
</feature>
<dbReference type="GO" id="GO:0046872">
    <property type="term" value="F:metal ion binding"/>
    <property type="evidence" value="ECO:0007669"/>
    <property type="project" value="UniProtKB-KW"/>
</dbReference>
<proteinExistence type="predicted"/>
<dbReference type="GO" id="GO:0000428">
    <property type="term" value="C:DNA-directed RNA polymerase complex"/>
    <property type="evidence" value="ECO:0007669"/>
    <property type="project" value="UniProtKB-KW"/>
</dbReference>
<dbReference type="Pfam" id="PF04998">
    <property type="entry name" value="RNA_pol_Rpb1_5"/>
    <property type="match status" value="1"/>
</dbReference>
<evidence type="ECO:0000256" key="5">
    <source>
        <dbReference type="ARBA" id="ARBA00022695"/>
    </source>
</evidence>
<evidence type="ECO:0000313" key="11">
    <source>
        <dbReference type="Proteomes" id="UP000015105"/>
    </source>
</evidence>
<reference evidence="10" key="3">
    <citation type="journal article" date="2017" name="Nature">
        <title>Genome sequence of the progenitor of the wheat D genome Aegilops tauschii.</title>
        <authorList>
            <person name="Luo M.C."/>
            <person name="Gu Y.Q."/>
            <person name="Puiu D."/>
            <person name="Wang H."/>
            <person name="Twardziok S.O."/>
            <person name="Deal K.R."/>
            <person name="Huo N."/>
            <person name="Zhu T."/>
            <person name="Wang L."/>
            <person name="Wang Y."/>
            <person name="McGuire P.E."/>
            <person name="Liu S."/>
            <person name="Long H."/>
            <person name="Ramasamy R.K."/>
            <person name="Rodriguez J.C."/>
            <person name="Van S.L."/>
            <person name="Yuan L."/>
            <person name="Wang Z."/>
            <person name="Xia Z."/>
            <person name="Xiao L."/>
            <person name="Anderson O.D."/>
            <person name="Ouyang S."/>
            <person name="Liang Y."/>
            <person name="Zimin A.V."/>
            <person name="Pertea G."/>
            <person name="Qi P."/>
            <person name="Bennetzen J.L."/>
            <person name="Dai X."/>
            <person name="Dawson M.W."/>
            <person name="Muller H.G."/>
            <person name="Kugler K."/>
            <person name="Rivarola-Duarte L."/>
            <person name="Spannagl M."/>
            <person name="Mayer K.F.X."/>
            <person name="Lu F.H."/>
            <person name="Bevan M.W."/>
            <person name="Leroy P."/>
            <person name="Li P."/>
            <person name="You F.M."/>
            <person name="Sun Q."/>
            <person name="Liu Z."/>
            <person name="Lyons E."/>
            <person name="Wicker T."/>
            <person name="Salzberg S.L."/>
            <person name="Devos K.M."/>
            <person name="Dvorak J."/>
        </authorList>
    </citation>
    <scope>NUCLEOTIDE SEQUENCE [LARGE SCALE GENOMIC DNA]</scope>
    <source>
        <strain evidence="10">cv. AL8/78</strain>
    </source>
</reference>
<dbReference type="EC" id="2.7.7.6" evidence="1"/>
<evidence type="ECO:0000256" key="7">
    <source>
        <dbReference type="ARBA" id="ARBA00022833"/>
    </source>
</evidence>
<dbReference type="SUPFAM" id="SSF64484">
    <property type="entry name" value="beta and beta-prime subunits of DNA dependent RNA-polymerase"/>
    <property type="match status" value="1"/>
</dbReference>
<dbReference type="PANTHER" id="PTHR34995">
    <property type="entry name" value="DNA-DIRECTED RNA POLYMERASE SUBUNIT BETA"/>
    <property type="match status" value="1"/>
</dbReference>
<dbReference type="AlphaFoldDB" id="A0A453NVE4"/>
<reference evidence="11" key="2">
    <citation type="journal article" date="2017" name="Nat. Plants">
        <title>The Aegilops tauschii genome reveals multiple impacts of transposons.</title>
        <authorList>
            <person name="Zhao G."/>
            <person name="Zou C."/>
            <person name="Li K."/>
            <person name="Wang K."/>
            <person name="Li T."/>
            <person name="Gao L."/>
            <person name="Zhang X."/>
            <person name="Wang H."/>
            <person name="Yang Z."/>
            <person name="Liu X."/>
            <person name="Jiang W."/>
            <person name="Mao L."/>
            <person name="Kong X."/>
            <person name="Jiao Y."/>
            <person name="Jia J."/>
        </authorList>
    </citation>
    <scope>NUCLEOTIDE SEQUENCE [LARGE SCALE GENOMIC DNA]</scope>
    <source>
        <strain evidence="11">cv. AL8/78</strain>
    </source>
</reference>
<dbReference type="EnsemblPlants" id="AET6Gv20502700.1">
    <property type="protein sequence ID" value="AET6Gv20502700.1"/>
    <property type="gene ID" value="AET6Gv20502700"/>
</dbReference>
<dbReference type="InterPro" id="IPR007081">
    <property type="entry name" value="RNA_pol_Rpb1_5"/>
</dbReference>
<keyword evidence="6" id="KW-0479">Metal-binding</keyword>
<evidence type="ECO:0000256" key="6">
    <source>
        <dbReference type="ARBA" id="ARBA00022723"/>
    </source>
</evidence>
<keyword evidence="4" id="KW-0808">Transferase</keyword>
<evidence type="ECO:0000256" key="4">
    <source>
        <dbReference type="ARBA" id="ARBA00022679"/>
    </source>
</evidence>
<accession>A0A453NVE4</accession>
<dbReference type="CDD" id="cd02655">
    <property type="entry name" value="RNAP_beta'_C"/>
    <property type="match status" value="1"/>
</dbReference>
<reference evidence="11" key="1">
    <citation type="journal article" date="2014" name="Science">
        <title>Ancient hybridizations among the ancestral genomes of bread wheat.</title>
        <authorList>
            <consortium name="International Wheat Genome Sequencing Consortium,"/>
            <person name="Marcussen T."/>
            <person name="Sandve S.R."/>
            <person name="Heier L."/>
            <person name="Spannagl M."/>
            <person name="Pfeifer M."/>
            <person name="Jakobsen K.S."/>
            <person name="Wulff B.B."/>
            <person name="Steuernagel B."/>
            <person name="Mayer K.F."/>
            <person name="Olsen O.A."/>
        </authorList>
    </citation>
    <scope>NUCLEOTIDE SEQUENCE [LARGE SCALE GENOMIC DNA]</scope>
    <source>
        <strain evidence="11">cv. AL8/78</strain>
    </source>
</reference>
<evidence type="ECO:0000256" key="1">
    <source>
        <dbReference type="ARBA" id="ARBA00012418"/>
    </source>
</evidence>
<keyword evidence="8" id="KW-0804">Transcription</keyword>
<organism evidence="10 11">
    <name type="scientific">Aegilops tauschii subsp. strangulata</name>
    <name type="common">Goatgrass</name>
    <dbReference type="NCBI Taxonomy" id="200361"/>
    <lineage>
        <taxon>Eukaryota</taxon>
        <taxon>Viridiplantae</taxon>
        <taxon>Streptophyta</taxon>
        <taxon>Embryophyta</taxon>
        <taxon>Tracheophyta</taxon>
        <taxon>Spermatophyta</taxon>
        <taxon>Magnoliopsida</taxon>
        <taxon>Liliopsida</taxon>
        <taxon>Poales</taxon>
        <taxon>Poaceae</taxon>
        <taxon>BOP clade</taxon>
        <taxon>Pooideae</taxon>
        <taxon>Triticodae</taxon>
        <taxon>Triticeae</taxon>
        <taxon>Triticinae</taxon>
        <taxon>Aegilops</taxon>
    </lineage>
</organism>